<reference evidence="5 6" key="1">
    <citation type="submission" date="2022-08" db="EMBL/GenBank/DDBJ databases">
        <title>Reclassification of Massilia species as members of the genera Telluria, Duganella, Pseudoduganella, Mokoshia gen. nov. and Zemynaea gen. nov. using orthogonal and non-orthogonal genome-based approaches.</title>
        <authorList>
            <person name="Bowman J.P."/>
        </authorList>
    </citation>
    <scope>NUCLEOTIDE SEQUENCE [LARGE SCALE GENOMIC DNA]</scope>
    <source>
        <strain evidence="5 6">JCM 31316</strain>
    </source>
</reference>
<dbReference type="HAMAP" id="MF_00434">
    <property type="entry name" value="Pterin_4_alpha"/>
    <property type="match status" value="1"/>
</dbReference>
<dbReference type="InterPro" id="IPR001533">
    <property type="entry name" value="Pterin_deHydtase"/>
</dbReference>
<protein>
    <recommendedName>
        <fullName evidence="4">Putative pterin-4-alpha-carbinolamine dehydratase</fullName>
        <shortName evidence="4">PHS</shortName>
        <ecNumber evidence="4">4.2.1.96</ecNumber>
    </recommendedName>
    <alternativeName>
        <fullName evidence="4">4-alpha-hydroxy-tetrahydropterin dehydratase</fullName>
    </alternativeName>
    <alternativeName>
        <fullName evidence="4">Pterin carbinolamine dehydratase</fullName>
        <shortName evidence="4">PCD</shortName>
    </alternativeName>
</protein>
<dbReference type="PANTHER" id="PTHR12599">
    <property type="entry name" value="PTERIN-4-ALPHA-CARBINOLAMINE DEHYDRATASE"/>
    <property type="match status" value="1"/>
</dbReference>
<comment type="similarity">
    <text evidence="2 4">Belongs to the pterin-4-alpha-carbinolamine dehydratase family.</text>
</comment>
<evidence type="ECO:0000256" key="4">
    <source>
        <dbReference type="HAMAP-Rule" id="MF_00434"/>
    </source>
</evidence>
<organism evidence="5 6">
    <name type="scientific">Massilia pinisoli</name>
    <dbReference type="NCBI Taxonomy" id="1772194"/>
    <lineage>
        <taxon>Bacteria</taxon>
        <taxon>Pseudomonadati</taxon>
        <taxon>Pseudomonadota</taxon>
        <taxon>Betaproteobacteria</taxon>
        <taxon>Burkholderiales</taxon>
        <taxon>Oxalobacteraceae</taxon>
        <taxon>Telluria group</taxon>
        <taxon>Massilia</taxon>
    </lineage>
</organism>
<comment type="catalytic activity">
    <reaction evidence="1 4">
        <text>(4aS,6R)-4a-hydroxy-L-erythro-5,6,7,8-tetrahydrobiopterin = (6R)-L-erythro-6,7-dihydrobiopterin + H2O</text>
        <dbReference type="Rhea" id="RHEA:11920"/>
        <dbReference type="ChEBI" id="CHEBI:15377"/>
        <dbReference type="ChEBI" id="CHEBI:15642"/>
        <dbReference type="ChEBI" id="CHEBI:43120"/>
        <dbReference type="EC" id="4.2.1.96"/>
    </reaction>
</comment>
<dbReference type="RefSeq" id="WP_258818280.1">
    <property type="nucleotide sequence ID" value="NZ_JANUGW010000015.1"/>
</dbReference>
<dbReference type="SUPFAM" id="SSF55248">
    <property type="entry name" value="PCD-like"/>
    <property type="match status" value="1"/>
</dbReference>
<proteinExistence type="inferred from homology"/>
<comment type="caution">
    <text evidence="5">The sequence shown here is derived from an EMBL/GenBank/DDBJ whole genome shotgun (WGS) entry which is preliminary data.</text>
</comment>
<keyword evidence="3 4" id="KW-0456">Lyase</keyword>
<evidence type="ECO:0000256" key="3">
    <source>
        <dbReference type="ARBA" id="ARBA00023239"/>
    </source>
</evidence>
<dbReference type="InterPro" id="IPR036428">
    <property type="entry name" value="PCD_sf"/>
</dbReference>
<evidence type="ECO:0000256" key="1">
    <source>
        <dbReference type="ARBA" id="ARBA00001554"/>
    </source>
</evidence>
<accession>A0ABT1ZV06</accession>
<keyword evidence="6" id="KW-1185">Reference proteome</keyword>
<dbReference type="EMBL" id="JANUGW010000015">
    <property type="protein sequence ID" value="MCS0583704.1"/>
    <property type="molecule type" value="Genomic_DNA"/>
</dbReference>
<dbReference type="PANTHER" id="PTHR12599:SF0">
    <property type="entry name" value="PTERIN-4-ALPHA-CARBINOLAMINE DEHYDRATASE"/>
    <property type="match status" value="1"/>
</dbReference>
<gene>
    <name evidence="5" type="ORF">NX784_19095</name>
</gene>
<evidence type="ECO:0000256" key="2">
    <source>
        <dbReference type="ARBA" id="ARBA00006472"/>
    </source>
</evidence>
<name>A0ABT1ZV06_9BURK</name>
<dbReference type="Proteomes" id="UP001204151">
    <property type="component" value="Unassembled WGS sequence"/>
</dbReference>
<evidence type="ECO:0000313" key="5">
    <source>
        <dbReference type="EMBL" id="MCS0583704.1"/>
    </source>
</evidence>
<dbReference type="Pfam" id="PF01329">
    <property type="entry name" value="Pterin_4a"/>
    <property type="match status" value="1"/>
</dbReference>
<dbReference type="Gene3D" id="3.30.1360.20">
    <property type="entry name" value="Transcriptional coactivator/pterin dehydratase"/>
    <property type="match status" value="1"/>
</dbReference>
<dbReference type="EC" id="4.2.1.96" evidence="4"/>
<evidence type="ECO:0000313" key="6">
    <source>
        <dbReference type="Proteomes" id="UP001204151"/>
    </source>
</evidence>
<sequence length="110" mass="12288">MSLVDHHCVHGAAALDDAAIQSLLPDVPDWHLTGNRLEREFVFRDFHETMEFVNALAFMIHREDHHPDLTVGYRRCTAAWTTHSAGNRLSENDFICAAKADALYAGRAGA</sequence>